<feature type="region of interest" description="Disordered" evidence="1">
    <location>
        <begin position="11"/>
        <end position="41"/>
    </location>
</feature>
<dbReference type="EMBL" id="HBUE01276690">
    <property type="protein sequence ID" value="CAG6566710.1"/>
    <property type="molecule type" value="Transcribed_RNA"/>
</dbReference>
<dbReference type="AlphaFoldDB" id="A0A8D8NIV7"/>
<proteinExistence type="predicted"/>
<evidence type="ECO:0000256" key="1">
    <source>
        <dbReference type="SAM" id="MobiDB-lite"/>
    </source>
</evidence>
<dbReference type="EMBL" id="HBUE01171240">
    <property type="protein sequence ID" value="CAG6515209.1"/>
    <property type="molecule type" value="Transcribed_RNA"/>
</dbReference>
<evidence type="ECO:0000313" key="2">
    <source>
        <dbReference type="EMBL" id="CAG6566710.1"/>
    </source>
</evidence>
<organism evidence="2">
    <name type="scientific">Culex pipiens</name>
    <name type="common">House mosquito</name>
    <dbReference type="NCBI Taxonomy" id="7175"/>
    <lineage>
        <taxon>Eukaryota</taxon>
        <taxon>Metazoa</taxon>
        <taxon>Ecdysozoa</taxon>
        <taxon>Arthropoda</taxon>
        <taxon>Hexapoda</taxon>
        <taxon>Insecta</taxon>
        <taxon>Pterygota</taxon>
        <taxon>Neoptera</taxon>
        <taxon>Endopterygota</taxon>
        <taxon>Diptera</taxon>
        <taxon>Nematocera</taxon>
        <taxon>Culicoidea</taxon>
        <taxon>Culicidae</taxon>
        <taxon>Culicinae</taxon>
        <taxon>Culicini</taxon>
        <taxon>Culex</taxon>
        <taxon>Culex</taxon>
    </lineage>
</organism>
<dbReference type="EMBL" id="HBUE01066167">
    <property type="protein sequence ID" value="CAG6470757.1"/>
    <property type="molecule type" value="Transcribed_RNA"/>
</dbReference>
<reference evidence="2" key="1">
    <citation type="submission" date="2021-05" db="EMBL/GenBank/DDBJ databases">
        <authorList>
            <person name="Alioto T."/>
            <person name="Alioto T."/>
            <person name="Gomez Garrido J."/>
        </authorList>
    </citation>
    <scope>NUCLEOTIDE SEQUENCE</scope>
</reference>
<protein>
    <submittedName>
        <fullName evidence="2">(northern house mosquito) hypothetical protein</fullName>
    </submittedName>
</protein>
<accession>A0A8D8NIV7</accession>
<name>A0A8D8NIV7_CULPI</name>
<sequence length="106" mass="12117">MYPTIFPRFTNSAMGYPPSKRVKAPFEENEENPDPARETMDVNVPVNDFIGTMALDAAIQAVRGLANTSNSETQRLQFQQQLEKLLVDKMYCMILSIQKDFLSKQR</sequence>